<accession>A0AAX3IAR6</accession>
<dbReference type="GeneID" id="61829616"/>
<keyword evidence="1" id="KW-0472">Membrane</keyword>
<keyword evidence="1" id="KW-0812">Transmembrane</keyword>
<dbReference type="RefSeq" id="WP_057022111.1">
    <property type="nucleotide sequence ID" value="NZ_CBCSGQ010000004.1"/>
</dbReference>
<name>A0AAX3IAR6_9PSED</name>
<evidence type="ECO:0000313" key="3">
    <source>
        <dbReference type="Proteomes" id="UP000306562"/>
    </source>
</evidence>
<dbReference type="EMBL" id="LR590482">
    <property type="protein sequence ID" value="VTR02958.1"/>
    <property type="molecule type" value="Genomic_DNA"/>
</dbReference>
<reference evidence="2 3" key="1">
    <citation type="submission" date="2019-05" db="EMBL/GenBank/DDBJ databases">
        <authorList>
            <consortium name="Pathogen Informatics"/>
        </authorList>
    </citation>
    <scope>NUCLEOTIDE SEQUENCE [LARGE SCALE GENOMIC DNA]</scope>
    <source>
        <strain evidence="2 3">NCTC10696</strain>
    </source>
</reference>
<organism evidence="2 3">
    <name type="scientific">Pseudomonas synxantha</name>
    <dbReference type="NCBI Taxonomy" id="47883"/>
    <lineage>
        <taxon>Bacteria</taxon>
        <taxon>Pseudomonadati</taxon>
        <taxon>Pseudomonadota</taxon>
        <taxon>Gammaproteobacteria</taxon>
        <taxon>Pseudomonadales</taxon>
        <taxon>Pseudomonadaceae</taxon>
        <taxon>Pseudomonas</taxon>
    </lineage>
</organism>
<proteinExistence type="predicted"/>
<feature type="transmembrane region" description="Helical" evidence="1">
    <location>
        <begin position="313"/>
        <end position="333"/>
    </location>
</feature>
<protein>
    <submittedName>
        <fullName evidence="2">Uncharacterized protein</fullName>
    </submittedName>
</protein>
<keyword evidence="1" id="KW-1133">Transmembrane helix</keyword>
<gene>
    <name evidence="2" type="ORF">NCTC10696_04100</name>
</gene>
<feature type="transmembrane region" description="Helical" evidence="1">
    <location>
        <begin position="386"/>
        <end position="408"/>
    </location>
</feature>
<evidence type="ECO:0000256" key="1">
    <source>
        <dbReference type="SAM" id="Phobius"/>
    </source>
</evidence>
<dbReference type="Proteomes" id="UP000306562">
    <property type="component" value="Chromosome"/>
</dbReference>
<evidence type="ECO:0000313" key="2">
    <source>
        <dbReference type="EMBL" id="VTR02958.1"/>
    </source>
</evidence>
<sequence>MASSVRFAKAYRALGKPKLQTKSSFCFLAEQFNAEVGPAVLELVASQTGRFDEILIDGKEIDAATIEIPDVWSRFEFTYKLSGAGEADVYQGFQQLLLECKAIARGKLPKEIYLIDEDVCSQGEEFLDSRLGNLNSICQLIMCLADLAHYHDEKLRGEEYKLIFVEDDGAKGAKTIALQPNIDLELLKCSVNSNLITALLESNFDKNPHLVKERSIFRASLVEFSKESIDARERFKLLVLKWDEFLRLYNNNLDTYLSGFSFHKAKQEVGSAELSIADQLSKLISDISGKVLSIPISLIVLIAIVKAENVFESTVLVLGVTLTSFIMAETIAAQRLQYKRICHSRMLLFSSHEKKIEIYPEDLRLYLRSAIWGLKKNERMLGRSLWALRFLAWVPAIAAVSLHSFIYINELDASWRNIMVVAQELFGKAFCL</sequence>
<dbReference type="AlphaFoldDB" id="A0AAX3IAR6"/>